<sequence length="532" mass="59384">MSSKATLSIDAFPVWARFNDVDFINAKLQETNGKGIGLVAASSLTTTSASEKATEVDISENREFQGTVVEGQEGERAKREIQGQTNHNSTKLLQIPHDLVLSATAIEEYTKVDQNFRQLIDSAGHQSTRRDILIYLLAHLVLSTREESSPRGPASTPWTEYLKFLPRHVPVPTMWSEVERALLQGTSLEAALDAKFAALNKEFDELQEKSSDLPFWNSLFWEKETVTIKEWVLVDAWYRSRCLELPRAGHAMVPGLDMANHSHAPTAYYDEDDRDNVVLLVRPGAEVLAGEEVNISYGEKPPAEMLFSYGFIDSKSTVEGLTLPLNVLPDDPLGKAKLHIFKGPPSLKLSRLGGETIWHSPFVYLMCLNEEDGLEFRVLQKEDGGRELKLFWQDEDVTTRADDFEDLIKDHPHCQIFRLRVVSVLHEVVSSHLMQLSSEISHEQLEPLRRAGLVRDERLQTVEMLRGIESGVLESAAAALDEQPWIDPAGCVHVYGTAADLVESATDPDYDGGSNKKGTGTKNRAFSQENSS</sequence>
<feature type="compositionally biased region" description="Low complexity" evidence="1">
    <location>
        <begin position="512"/>
        <end position="523"/>
    </location>
</feature>
<dbReference type="InterPro" id="IPR050600">
    <property type="entry name" value="SETD3_SETD6_MTase"/>
</dbReference>
<comment type="caution">
    <text evidence="2">The sequence shown here is derived from an EMBL/GenBank/DDBJ whole genome shotgun (WGS) entry which is preliminary data.</text>
</comment>
<dbReference type="Gene3D" id="3.90.1410.10">
    <property type="entry name" value="set domain protein methyltransferase, domain 1"/>
    <property type="match status" value="1"/>
</dbReference>
<dbReference type="PANTHER" id="PTHR13271:SF76">
    <property type="entry name" value="SET DOMAIN-CONTAINING PROTEIN 8"/>
    <property type="match status" value="1"/>
</dbReference>
<evidence type="ECO:0000256" key="1">
    <source>
        <dbReference type="SAM" id="MobiDB-lite"/>
    </source>
</evidence>
<proteinExistence type="predicted"/>
<organism evidence="2 3">
    <name type="scientific">Fusarium torulosum</name>
    <dbReference type="NCBI Taxonomy" id="33205"/>
    <lineage>
        <taxon>Eukaryota</taxon>
        <taxon>Fungi</taxon>
        <taxon>Dikarya</taxon>
        <taxon>Ascomycota</taxon>
        <taxon>Pezizomycotina</taxon>
        <taxon>Sordariomycetes</taxon>
        <taxon>Hypocreomycetidae</taxon>
        <taxon>Hypocreales</taxon>
        <taxon>Nectriaceae</taxon>
        <taxon>Fusarium</taxon>
    </lineage>
</organism>
<keyword evidence="3" id="KW-1185">Reference proteome</keyword>
<reference evidence="2" key="1">
    <citation type="submission" date="2018-03" db="EMBL/GenBank/DDBJ databases">
        <authorList>
            <person name="Guldener U."/>
        </authorList>
    </citation>
    <scope>NUCLEOTIDE SEQUENCE</scope>
</reference>
<dbReference type="InterPro" id="IPR046341">
    <property type="entry name" value="SET_dom_sf"/>
</dbReference>
<dbReference type="AlphaFoldDB" id="A0AAE8M6M7"/>
<evidence type="ECO:0000313" key="3">
    <source>
        <dbReference type="Proteomes" id="UP001187734"/>
    </source>
</evidence>
<gene>
    <name evidence="2" type="ORF">FTOL_04841</name>
</gene>
<evidence type="ECO:0000313" key="2">
    <source>
        <dbReference type="EMBL" id="SPJ75110.1"/>
    </source>
</evidence>
<protein>
    <submittedName>
        <fullName evidence="2">Related to SET domain protein</fullName>
    </submittedName>
</protein>
<name>A0AAE8M6M7_9HYPO</name>
<accession>A0AAE8M6M7</accession>
<dbReference type="EMBL" id="ONZP01000151">
    <property type="protein sequence ID" value="SPJ75110.1"/>
    <property type="molecule type" value="Genomic_DNA"/>
</dbReference>
<feature type="region of interest" description="Disordered" evidence="1">
    <location>
        <begin position="504"/>
        <end position="532"/>
    </location>
</feature>
<dbReference type="SUPFAM" id="SSF82199">
    <property type="entry name" value="SET domain"/>
    <property type="match status" value="1"/>
</dbReference>
<dbReference type="Proteomes" id="UP001187734">
    <property type="component" value="Unassembled WGS sequence"/>
</dbReference>
<dbReference type="GO" id="GO:0005634">
    <property type="term" value="C:nucleus"/>
    <property type="evidence" value="ECO:0007669"/>
    <property type="project" value="TreeGrafter"/>
</dbReference>
<dbReference type="GO" id="GO:0016279">
    <property type="term" value="F:protein-lysine N-methyltransferase activity"/>
    <property type="evidence" value="ECO:0007669"/>
    <property type="project" value="TreeGrafter"/>
</dbReference>
<dbReference type="CDD" id="cd10527">
    <property type="entry name" value="SET_LSMT"/>
    <property type="match status" value="1"/>
</dbReference>
<dbReference type="PANTHER" id="PTHR13271">
    <property type="entry name" value="UNCHARACTERIZED PUTATIVE METHYLTRANSFERASE"/>
    <property type="match status" value="1"/>
</dbReference>